<dbReference type="Proteomes" id="UP001054889">
    <property type="component" value="Unassembled WGS sequence"/>
</dbReference>
<comment type="caution">
    <text evidence="1">The sequence shown here is derived from an EMBL/GenBank/DDBJ whole genome shotgun (WGS) entry which is preliminary data.</text>
</comment>
<evidence type="ECO:0000313" key="2">
    <source>
        <dbReference type="Proteomes" id="UP001054889"/>
    </source>
</evidence>
<proteinExistence type="predicted"/>
<dbReference type="EMBL" id="BQKI01000078">
    <property type="protein sequence ID" value="GJN25139.1"/>
    <property type="molecule type" value="Genomic_DNA"/>
</dbReference>
<organism evidence="1 2">
    <name type="scientific">Eleusine coracana subsp. coracana</name>
    <dbReference type="NCBI Taxonomy" id="191504"/>
    <lineage>
        <taxon>Eukaryota</taxon>
        <taxon>Viridiplantae</taxon>
        <taxon>Streptophyta</taxon>
        <taxon>Embryophyta</taxon>
        <taxon>Tracheophyta</taxon>
        <taxon>Spermatophyta</taxon>
        <taxon>Magnoliopsida</taxon>
        <taxon>Liliopsida</taxon>
        <taxon>Poales</taxon>
        <taxon>Poaceae</taxon>
        <taxon>PACMAD clade</taxon>
        <taxon>Chloridoideae</taxon>
        <taxon>Cynodonteae</taxon>
        <taxon>Eleusininae</taxon>
        <taxon>Eleusine</taxon>
    </lineage>
</organism>
<reference evidence="1" key="2">
    <citation type="submission" date="2021-12" db="EMBL/GenBank/DDBJ databases">
        <title>Resequencing data analysis of finger millet.</title>
        <authorList>
            <person name="Hatakeyama M."/>
            <person name="Aluri S."/>
            <person name="Balachadran M.T."/>
            <person name="Sivarajan S.R."/>
            <person name="Poveda L."/>
            <person name="Shimizu-Inatsugi R."/>
            <person name="Schlapbach R."/>
            <person name="Sreeman S.M."/>
            <person name="Shimizu K.K."/>
        </authorList>
    </citation>
    <scope>NUCLEOTIDE SEQUENCE</scope>
</reference>
<sequence length="80" mass="8565">MVGSSWSSSSSCTSSFGSLDEDLLCVVKSDSAAPEGCVKFLCSYGGRILPRHTDGALRYVGGHNRVLSVDRSLHFYGAYL</sequence>
<protein>
    <submittedName>
        <fullName evidence="1">Uncharacterized protein</fullName>
    </submittedName>
</protein>
<accession>A0AAV5ENZ8</accession>
<evidence type="ECO:0000313" key="1">
    <source>
        <dbReference type="EMBL" id="GJN25139.1"/>
    </source>
</evidence>
<reference evidence="1" key="1">
    <citation type="journal article" date="2018" name="DNA Res.">
        <title>Multiple hybrid de novo genome assembly of finger millet, an orphan allotetraploid crop.</title>
        <authorList>
            <person name="Hatakeyama M."/>
            <person name="Aluri S."/>
            <person name="Balachadran M.T."/>
            <person name="Sivarajan S.R."/>
            <person name="Patrignani A."/>
            <person name="Gruter S."/>
            <person name="Poveda L."/>
            <person name="Shimizu-Inatsugi R."/>
            <person name="Baeten J."/>
            <person name="Francoijs K.J."/>
            <person name="Nataraja K.N."/>
            <person name="Reddy Y.A.N."/>
            <person name="Phadnis S."/>
            <person name="Ravikumar R.L."/>
            <person name="Schlapbach R."/>
            <person name="Sreeman S.M."/>
            <person name="Shimizu K.K."/>
        </authorList>
    </citation>
    <scope>NUCLEOTIDE SEQUENCE</scope>
</reference>
<name>A0AAV5ENZ8_ELECO</name>
<dbReference type="PANTHER" id="PTHR31066">
    <property type="entry name" value="OS05G0427100 PROTEIN-RELATED"/>
    <property type="match status" value="1"/>
</dbReference>
<dbReference type="InterPro" id="IPR053198">
    <property type="entry name" value="Gynoecium_Dev_Regulator"/>
</dbReference>
<dbReference type="PANTHER" id="PTHR31066:SF10">
    <property type="entry name" value="OCTICOSAPEPTIDE_PHOX_BEM1P FAMILY PROTEIN"/>
    <property type="match status" value="1"/>
</dbReference>
<keyword evidence="2" id="KW-1185">Reference proteome</keyword>
<dbReference type="AlphaFoldDB" id="A0AAV5ENZ8"/>
<gene>
    <name evidence="1" type="primary">gb12930</name>
    <name evidence="1" type="ORF">PR202_gb12930</name>
</gene>